<accession>A0A7J6SY43</accession>
<dbReference type="Gene3D" id="3.40.50.1820">
    <property type="entry name" value="alpha/beta hydrolase"/>
    <property type="match status" value="1"/>
</dbReference>
<gene>
    <name evidence="3" type="ORF">FOZ62_014232</name>
</gene>
<comment type="caution">
    <text evidence="3">The sequence shown here is derived from an EMBL/GenBank/DDBJ whole genome shotgun (WGS) entry which is preliminary data.</text>
</comment>
<feature type="region of interest" description="Disordered" evidence="1">
    <location>
        <begin position="340"/>
        <end position="365"/>
    </location>
</feature>
<dbReference type="PANTHER" id="PTHR43194:SF2">
    <property type="entry name" value="PEROXISOMAL MEMBRANE PROTEIN LPX1"/>
    <property type="match status" value="1"/>
</dbReference>
<dbReference type="Pfam" id="PF00561">
    <property type="entry name" value="Abhydrolase_1"/>
    <property type="match status" value="1"/>
</dbReference>
<dbReference type="PANTHER" id="PTHR43194">
    <property type="entry name" value="HYDROLASE ALPHA/BETA FOLD FAMILY"/>
    <property type="match status" value="1"/>
</dbReference>
<dbReference type="InterPro" id="IPR050228">
    <property type="entry name" value="Carboxylesterase_BioH"/>
</dbReference>
<evidence type="ECO:0000259" key="2">
    <source>
        <dbReference type="Pfam" id="PF00561"/>
    </source>
</evidence>
<reference evidence="3 4" key="1">
    <citation type="submission" date="2020-04" db="EMBL/GenBank/DDBJ databases">
        <title>Perkinsus olseni comparative genomics.</title>
        <authorList>
            <person name="Bogema D.R."/>
        </authorList>
    </citation>
    <scope>NUCLEOTIDE SEQUENCE [LARGE SCALE GENOMIC DNA]</scope>
    <source>
        <strain evidence="3">ATCC PRA-205</strain>
    </source>
</reference>
<evidence type="ECO:0000313" key="3">
    <source>
        <dbReference type="EMBL" id="KAF4737677.1"/>
    </source>
</evidence>
<dbReference type="InterPro" id="IPR000073">
    <property type="entry name" value="AB_hydrolase_1"/>
</dbReference>
<dbReference type="AlphaFoldDB" id="A0A7J6SY43"/>
<dbReference type="EMBL" id="JABANM010011449">
    <property type="protein sequence ID" value="KAF4737677.1"/>
    <property type="molecule type" value="Genomic_DNA"/>
</dbReference>
<evidence type="ECO:0000313" key="4">
    <source>
        <dbReference type="Proteomes" id="UP000574390"/>
    </source>
</evidence>
<protein>
    <recommendedName>
        <fullName evidence="2">AB hydrolase-1 domain-containing protein</fullName>
    </recommendedName>
</protein>
<dbReference type="InterPro" id="IPR029058">
    <property type="entry name" value="AB_hydrolase_fold"/>
</dbReference>
<feature type="domain" description="AB hydrolase-1" evidence="2">
    <location>
        <begin position="52"/>
        <end position="171"/>
    </location>
</feature>
<proteinExistence type="predicted"/>
<dbReference type="Proteomes" id="UP000574390">
    <property type="component" value="Unassembled WGS sequence"/>
</dbReference>
<dbReference type="SUPFAM" id="SSF53474">
    <property type="entry name" value="alpha/beta-Hydrolases"/>
    <property type="match status" value="1"/>
</dbReference>
<sequence>MLNLLLDGTEQIGPLDNKAGKVALDINLIVVGVLSGSVQHLQKEAALTMLAVCLHGLNGSKMLYADLAQVLSRSRMVLTYDMYGHGLSNAPPVAHCRGVGKCCCKQRAAYDLGFFVDQLYFLMEHLKLIDRGLTISLIGFSFGGAVAISFADKNPELCQRLVLLSPAGFIPNKPLSYRLLHCCPCCIIPLAQHCACSCIFSRDKFVMSQQQSSEGGEPPTEAEVEWQDMFWRRVVWQTLVKRDGISSSLAIVDRVPFFDMAAEYYRVGEHPRPVLLIWGVNDQVNPLSVASTVRSFFSNVYLLRIQNAAHLTLCEQPIVTCSSILSFLNVPTDFRFRSGKQEAPPVQQEPMNTANGASTTRSSRSALRVKLPHAREVFIPRHEVPTLHRDRTLECDIETSINCVEAPMVELGLSEESSPGDTRTHKGMI</sequence>
<name>A0A7J6SY43_PEROL</name>
<organism evidence="3 4">
    <name type="scientific">Perkinsus olseni</name>
    <name type="common">Perkinsus atlanticus</name>
    <dbReference type="NCBI Taxonomy" id="32597"/>
    <lineage>
        <taxon>Eukaryota</taxon>
        <taxon>Sar</taxon>
        <taxon>Alveolata</taxon>
        <taxon>Perkinsozoa</taxon>
        <taxon>Perkinsea</taxon>
        <taxon>Perkinsida</taxon>
        <taxon>Perkinsidae</taxon>
        <taxon>Perkinsus</taxon>
    </lineage>
</organism>
<evidence type="ECO:0000256" key="1">
    <source>
        <dbReference type="SAM" id="MobiDB-lite"/>
    </source>
</evidence>